<reference evidence="1 2" key="1">
    <citation type="journal article" date="2018" name="Sci. Rep.">
        <title>Comparative analysis of the Pocillopora damicornis genome highlights role of immune system in coral evolution.</title>
        <authorList>
            <person name="Cunning R."/>
            <person name="Bay R.A."/>
            <person name="Gillette P."/>
            <person name="Baker A.C."/>
            <person name="Traylor-Knowles N."/>
        </authorList>
    </citation>
    <scope>NUCLEOTIDE SEQUENCE [LARGE SCALE GENOMIC DNA]</scope>
    <source>
        <strain evidence="1">RSMAS</strain>
        <tissue evidence="1">Whole animal</tissue>
    </source>
</reference>
<comment type="caution">
    <text evidence="1">The sequence shown here is derived from an EMBL/GenBank/DDBJ whole genome shotgun (WGS) entry which is preliminary data.</text>
</comment>
<name>A0A3M6V0V3_POCDA</name>
<organism evidence="1 2">
    <name type="scientific">Pocillopora damicornis</name>
    <name type="common">Cauliflower coral</name>
    <name type="synonym">Millepora damicornis</name>
    <dbReference type="NCBI Taxonomy" id="46731"/>
    <lineage>
        <taxon>Eukaryota</taxon>
        <taxon>Metazoa</taxon>
        <taxon>Cnidaria</taxon>
        <taxon>Anthozoa</taxon>
        <taxon>Hexacorallia</taxon>
        <taxon>Scleractinia</taxon>
        <taxon>Astrocoeniina</taxon>
        <taxon>Pocilloporidae</taxon>
        <taxon>Pocillopora</taxon>
    </lineage>
</organism>
<evidence type="ECO:0000313" key="1">
    <source>
        <dbReference type="EMBL" id="RMX59188.1"/>
    </source>
</evidence>
<protein>
    <submittedName>
        <fullName evidence="1">Uncharacterized protein</fullName>
    </submittedName>
</protein>
<keyword evidence="2" id="KW-1185">Reference proteome</keyword>
<dbReference type="Proteomes" id="UP000275408">
    <property type="component" value="Unassembled WGS sequence"/>
</dbReference>
<sequence length="175" mass="19756">MDSRQITTNHQLINPDKTKLVLLGTLQLASKLPDVTVPFLGQQLCPVSSAKDLAVTLDSGLAFNNHISLLSSSLQTNLFKISRVRHLFSMEVLYIMINSIVFTYISCKIEKRSTSHVYNLRNSEDLNLPKCRTTAAQRGFFYRVAKAWNSLSNNTRTARSLRSFKKHAKAKLAKK</sequence>
<dbReference type="AlphaFoldDB" id="A0A3M6V0V3"/>
<gene>
    <name evidence="1" type="ORF">pdam_00007716</name>
</gene>
<proteinExistence type="predicted"/>
<dbReference type="EMBL" id="RCHS01000387">
    <property type="protein sequence ID" value="RMX59188.1"/>
    <property type="molecule type" value="Genomic_DNA"/>
</dbReference>
<accession>A0A3M6V0V3</accession>
<evidence type="ECO:0000313" key="2">
    <source>
        <dbReference type="Proteomes" id="UP000275408"/>
    </source>
</evidence>